<dbReference type="Pfam" id="PF00455">
    <property type="entry name" value="DeoRC"/>
    <property type="match status" value="1"/>
</dbReference>
<dbReference type="PROSITE" id="PS51000">
    <property type="entry name" value="HTH_DEOR_2"/>
    <property type="match status" value="1"/>
</dbReference>
<keyword evidence="3" id="KW-0804">Transcription</keyword>
<dbReference type="SUPFAM" id="SSF100950">
    <property type="entry name" value="NagB/RpiA/CoA transferase-like"/>
    <property type="match status" value="1"/>
</dbReference>
<dbReference type="GO" id="GO:0003677">
    <property type="term" value="F:DNA binding"/>
    <property type="evidence" value="ECO:0007669"/>
    <property type="project" value="UniProtKB-KW"/>
</dbReference>
<proteinExistence type="predicted"/>
<keyword evidence="2" id="KW-0805">Transcription regulation</keyword>
<keyword evidence="5" id="KW-0238">DNA-binding</keyword>
<dbReference type="PANTHER" id="PTHR30363:SF4">
    <property type="entry name" value="GLYCEROL-3-PHOSPHATE REGULON REPRESSOR"/>
    <property type="match status" value="1"/>
</dbReference>
<dbReference type="EMBL" id="JAIMBW010000001">
    <property type="protein sequence ID" value="MBY4891850.1"/>
    <property type="molecule type" value="Genomic_DNA"/>
</dbReference>
<evidence type="ECO:0000313" key="6">
    <source>
        <dbReference type="Proteomes" id="UP000693972"/>
    </source>
</evidence>
<dbReference type="Pfam" id="PF08220">
    <property type="entry name" value="HTH_DeoR"/>
    <property type="match status" value="1"/>
</dbReference>
<evidence type="ECO:0000256" key="2">
    <source>
        <dbReference type="ARBA" id="ARBA00023015"/>
    </source>
</evidence>
<feature type="domain" description="HTH deoR-type" evidence="4">
    <location>
        <begin position="3"/>
        <end position="58"/>
    </location>
</feature>
<dbReference type="AlphaFoldDB" id="A0A975TWS9"/>
<dbReference type="InterPro" id="IPR014036">
    <property type="entry name" value="DeoR-like_C"/>
</dbReference>
<organism evidence="5">
    <name type="scientific">Gymnodinialimonas phycosphaerae</name>
    <dbReference type="NCBI Taxonomy" id="2841589"/>
    <lineage>
        <taxon>Bacteria</taxon>
        <taxon>Pseudomonadati</taxon>
        <taxon>Pseudomonadota</taxon>
        <taxon>Alphaproteobacteria</taxon>
        <taxon>Rhodobacterales</taxon>
        <taxon>Paracoccaceae</taxon>
        <taxon>Gymnodinialimonas</taxon>
    </lineage>
</organism>
<keyword evidence="1" id="KW-0678">Repressor</keyword>
<evidence type="ECO:0000256" key="1">
    <source>
        <dbReference type="ARBA" id="ARBA00022491"/>
    </source>
</evidence>
<dbReference type="SMART" id="SM01134">
    <property type="entry name" value="DeoRC"/>
    <property type="match status" value="1"/>
</dbReference>
<dbReference type="PANTHER" id="PTHR30363">
    <property type="entry name" value="HTH-TYPE TRANSCRIPTIONAL REGULATOR SRLR-RELATED"/>
    <property type="match status" value="1"/>
</dbReference>
<dbReference type="EMBL" id="CP078073">
    <property type="protein sequence ID" value="QXL88622.1"/>
    <property type="molecule type" value="Genomic_DNA"/>
</dbReference>
<protein>
    <submittedName>
        <fullName evidence="5">DeoR/GlpR family DNA-binding transcription regulator</fullName>
    </submittedName>
</protein>
<dbReference type="Proteomes" id="UP000693972">
    <property type="component" value="Unassembled WGS sequence"/>
</dbReference>
<dbReference type="SMART" id="SM00420">
    <property type="entry name" value="HTH_DEOR"/>
    <property type="match status" value="1"/>
</dbReference>
<gene>
    <name evidence="5" type="ORF">KUL25_03630</name>
</gene>
<accession>A0A975TWS9</accession>
<dbReference type="InterPro" id="IPR036390">
    <property type="entry name" value="WH_DNA-bd_sf"/>
</dbReference>
<evidence type="ECO:0000313" key="5">
    <source>
        <dbReference type="EMBL" id="QXL88622.1"/>
    </source>
</evidence>
<keyword evidence="6" id="KW-1185">Reference proteome</keyword>
<evidence type="ECO:0000256" key="3">
    <source>
        <dbReference type="ARBA" id="ARBA00023163"/>
    </source>
</evidence>
<reference evidence="5 6" key="1">
    <citation type="submission" date="2021-07" db="EMBL/GenBank/DDBJ databases">
        <title>Karlodiniumbacter phycospheric gen. nov., sp. nov., a phycosphere bacterium isolated from karlodinium veneficum.</title>
        <authorList>
            <person name="Peng Y."/>
            <person name="Jiang L."/>
            <person name="Lee J."/>
        </authorList>
    </citation>
    <scope>NUCLEOTIDE SEQUENCE</scope>
    <source>
        <strain evidence="5 6">N5</strain>
    </source>
</reference>
<dbReference type="PRINTS" id="PR00037">
    <property type="entry name" value="HTHLACR"/>
</dbReference>
<dbReference type="Gene3D" id="1.10.10.10">
    <property type="entry name" value="Winged helix-like DNA-binding domain superfamily/Winged helix DNA-binding domain"/>
    <property type="match status" value="1"/>
</dbReference>
<dbReference type="GO" id="GO:0003700">
    <property type="term" value="F:DNA-binding transcription factor activity"/>
    <property type="evidence" value="ECO:0007669"/>
    <property type="project" value="InterPro"/>
</dbReference>
<dbReference type="InterPro" id="IPR001034">
    <property type="entry name" value="DeoR_HTH"/>
</dbReference>
<sequence>MPQGFRQAEILDIAARDGKVTVDGLAEHFSVTLQTIRRDLSELDQAGLLKRVHGGAMPASGSRNFAYEDRRALQTEAKDQIARACAAAIPDACSIFLNIGTSTEAVAERLSQHENLLVVTNNLNVAHILSQSPGVEIFVTGGTLRRADNGLIGSLAIDTINKFKFDYAVIGCSALDLDGEVLDFDVQEVGVSQAIVARSRKTFLVADHSKFERSAPARICSLAQIDGFFTDSPLAPDLAEKCAQWGVDVHVSGPHEAPDAAQG</sequence>
<dbReference type="SUPFAM" id="SSF46785">
    <property type="entry name" value="Winged helix' DNA-binding domain"/>
    <property type="match status" value="1"/>
</dbReference>
<dbReference type="Gene3D" id="3.40.50.1360">
    <property type="match status" value="1"/>
</dbReference>
<dbReference type="InterPro" id="IPR050313">
    <property type="entry name" value="Carb_Metab_HTH_regulators"/>
</dbReference>
<name>A0A975TWS9_9RHOB</name>
<dbReference type="InterPro" id="IPR037171">
    <property type="entry name" value="NagB/RpiA_transferase-like"/>
</dbReference>
<dbReference type="InterPro" id="IPR036388">
    <property type="entry name" value="WH-like_DNA-bd_sf"/>
</dbReference>
<dbReference type="RefSeq" id="WP_257891689.1">
    <property type="nucleotide sequence ID" value="NZ_JAIMBW010000001.1"/>
</dbReference>
<evidence type="ECO:0000259" key="4">
    <source>
        <dbReference type="PROSITE" id="PS51000"/>
    </source>
</evidence>